<comment type="caution">
    <text evidence="1">The sequence shown here is derived from an EMBL/GenBank/DDBJ whole genome shotgun (WGS) entry which is preliminary data.</text>
</comment>
<reference evidence="1" key="1">
    <citation type="journal article" date="2020" name="Fungal Divers.">
        <title>Resolving the Mortierellaceae phylogeny through synthesis of multi-gene phylogenetics and phylogenomics.</title>
        <authorList>
            <person name="Vandepol N."/>
            <person name="Liber J."/>
            <person name="Desiro A."/>
            <person name="Na H."/>
            <person name="Kennedy M."/>
            <person name="Barry K."/>
            <person name="Grigoriev I.V."/>
            <person name="Miller A.N."/>
            <person name="O'Donnell K."/>
            <person name="Stajich J.E."/>
            <person name="Bonito G."/>
        </authorList>
    </citation>
    <scope>NUCLEOTIDE SEQUENCE</scope>
    <source>
        <strain evidence="1">NRRL 2591</strain>
    </source>
</reference>
<organism evidence="1 2">
    <name type="scientific">Mortierella hygrophila</name>
    <dbReference type="NCBI Taxonomy" id="979708"/>
    <lineage>
        <taxon>Eukaryota</taxon>
        <taxon>Fungi</taxon>
        <taxon>Fungi incertae sedis</taxon>
        <taxon>Mucoromycota</taxon>
        <taxon>Mortierellomycotina</taxon>
        <taxon>Mortierellomycetes</taxon>
        <taxon>Mortierellales</taxon>
        <taxon>Mortierellaceae</taxon>
        <taxon>Mortierella</taxon>
    </lineage>
</organism>
<accession>A0A9P6JXA2</accession>
<sequence>VRSPIEEPNLVANSLERKRRRLAAEGYDTAVIDIMTRLETQLCKQSCYNYVQEMYLKWCHDNELDPYIANPSNILALFDDKIPFENNDTFTQFFKVLRANEPDTSTEVDLDLSPIITYLRSFTSNEEMSAEELTQKL</sequence>
<gene>
    <name evidence="1" type="ORF">EC957_001485</name>
</gene>
<evidence type="ECO:0000313" key="2">
    <source>
        <dbReference type="Proteomes" id="UP000723463"/>
    </source>
</evidence>
<protein>
    <submittedName>
        <fullName evidence="1">Uncharacterized protein</fullName>
    </submittedName>
</protein>
<proteinExistence type="predicted"/>
<dbReference type="Proteomes" id="UP000723463">
    <property type="component" value="Unassembled WGS sequence"/>
</dbReference>
<evidence type="ECO:0000313" key="1">
    <source>
        <dbReference type="EMBL" id="KAF9535914.1"/>
    </source>
</evidence>
<feature type="non-terminal residue" evidence="1">
    <location>
        <position position="137"/>
    </location>
</feature>
<keyword evidence="2" id="KW-1185">Reference proteome</keyword>
<name>A0A9P6JXA2_9FUNG</name>
<dbReference type="AlphaFoldDB" id="A0A9P6JXA2"/>
<dbReference type="EMBL" id="JAAAXW010001273">
    <property type="protein sequence ID" value="KAF9535914.1"/>
    <property type="molecule type" value="Genomic_DNA"/>
</dbReference>
<feature type="non-terminal residue" evidence="1">
    <location>
        <position position="1"/>
    </location>
</feature>